<feature type="transmembrane region" description="Helical" evidence="21">
    <location>
        <begin position="77"/>
        <end position="96"/>
    </location>
</feature>
<keyword evidence="13" id="KW-0961">Cell wall biogenesis/degradation</keyword>
<evidence type="ECO:0000313" key="22">
    <source>
        <dbReference type="EMBL" id="OGF98982.1"/>
    </source>
</evidence>
<feature type="transmembrane region" description="Helical" evidence="21">
    <location>
        <begin position="43"/>
        <end position="65"/>
    </location>
</feature>
<name>A0A1F5YG01_9BACT</name>
<protein>
    <recommendedName>
        <fullName evidence="17">Probable peptidoglycan glycosyltransferase FtsW</fullName>
        <ecNumber evidence="19">2.4.99.28</ecNumber>
    </recommendedName>
    <alternativeName>
        <fullName evidence="18">Cell division protein FtsW</fullName>
    </alternativeName>
    <alternativeName>
        <fullName evidence="15">Cell wall polymerase</fullName>
    </alternativeName>
    <alternativeName>
        <fullName evidence="14">Peptidoglycan polymerase</fullName>
    </alternativeName>
</protein>
<evidence type="ECO:0000256" key="12">
    <source>
        <dbReference type="ARBA" id="ARBA00023306"/>
    </source>
</evidence>
<dbReference type="GO" id="GO:0015648">
    <property type="term" value="F:lipid-linked peptidoglycan transporter activity"/>
    <property type="evidence" value="ECO:0007669"/>
    <property type="project" value="TreeGrafter"/>
</dbReference>
<keyword evidence="11 21" id="KW-0472">Membrane</keyword>
<evidence type="ECO:0000256" key="5">
    <source>
        <dbReference type="ARBA" id="ARBA00022676"/>
    </source>
</evidence>
<dbReference type="GO" id="GO:0051301">
    <property type="term" value="P:cell division"/>
    <property type="evidence" value="ECO:0007669"/>
    <property type="project" value="UniProtKB-KW"/>
</dbReference>
<evidence type="ECO:0000313" key="23">
    <source>
        <dbReference type="Proteomes" id="UP000176992"/>
    </source>
</evidence>
<comment type="catalytic activity">
    <reaction evidence="20">
        <text>[GlcNAc-(1-&gt;4)-Mur2Ac(oyl-L-Ala-gamma-D-Glu-L-Lys-D-Ala-D-Ala)](n)-di-trans,octa-cis-undecaprenyl diphosphate + beta-D-GlcNAc-(1-&gt;4)-Mur2Ac(oyl-L-Ala-gamma-D-Glu-L-Lys-D-Ala-D-Ala)-di-trans,octa-cis-undecaprenyl diphosphate = [GlcNAc-(1-&gt;4)-Mur2Ac(oyl-L-Ala-gamma-D-Glu-L-Lys-D-Ala-D-Ala)](n+1)-di-trans,octa-cis-undecaprenyl diphosphate + di-trans,octa-cis-undecaprenyl diphosphate + H(+)</text>
        <dbReference type="Rhea" id="RHEA:23708"/>
        <dbReference type="Rhea" id="RHEA-COMP:9602"/>
        <dbReference type="Rhea" id="RHEA-COMP:9603"/>
        <dbReference type="ChEBI" id="CHEBI:15378"/>
        <dbReference type="ChEBI" id="CHEBI:58405"/>
        <dbReference type="ChEBI" id="CHEBI:60033"/>
        <dbReference type="ChEBI" id="CHEBI:78435"/>
        <dbReference type="EC" id="2.4.99.28"/>
    </reaction>
</comment>
<evidence type="ECO:0000256" key="11">
    <source>
        <dbReference type="ARBA" id="ARBA00023136"/>
    </source>
</evidence>
<evidence type="ECO:0000256" key="13">
    <source>
        <dbReference type="ARBA" id="ARBA00023316"/>
    </source>
</evidence>
<evidence type="ECO:0000256" key="19">
    <source>
        <dbReference type="ARBA" id="ARBA00044770"/>
    </source>
</evidence>
<feature type="transmembrane region" description="Helical" evidence="21">
    <location>
        <begin position="196"/>
        <end position="215"/>
    </location>
</feature>
<evidence type="ECO:0000256" key="3">
    <source>
        <dbReference type="ARBA" id="ARBA00022475"/>
    </source>
</evidence>
<dbReference type="GO" id="GO:0032153">
    <property type="term" value="C:cell division site"/>
    <property type="evidence" value="ECO:0007669"/>
    <property type="project" value="TreeGrafter"/>
</dbReference>
<dbReference type="EC" id="2.4.99.28" evidence="19"/>
<evidence type="ECO:0000256" key="2">
    <source>
        <dbReference type="ARBA" id="ARBA00004752"/>
    </source>
</evidence>
<feature type="transmembrane region" description="Helical" evidence="21">
    <location>
        <begin position="309"/>
        <end position="332"/>
    </location>
</feature>
<evidence type="ECO:0000256" key="9">
    <source>
        <dbReference type="ARBA" id="ARBA00022984"/>
    </source>
</evidence>
<evidence type="ECO:0000256" key="14">
    <source>
        <dbReference type="ARBA" id="ARBA00032370"/>
    </source>
</evidence>
<dbReference type="Pfam" id="PF01098">
    <property type="entry name" value="FTSW_RODA_SPOVE"/>
    <property type="match status" value="1"/>
</dbReference>
<keyword evidence="9" id="KW-0573">Peptidoglycan synthesis</keyword>
<evidence type="ECO:0000256" key="18">
    <source>
        <dbReference type="ARBA" id="ARBA00041418"/>
    </source>
</evidence>
<dbReference type="GO" id="GO:0008360">
    <property type="term" value="P:regulation of cell shape"/>
    <property type="evidence" value="ECO:0007669"/>
    <property type="project" value="UniProtKB-KW"/>
</dbReference>
<evidence type="ECO:0000256" key="8">
    <source>
        <dbReference type="ARBA" id="ARBA00022960"/>
    </source>
</evidence>
<evidence type="ECO:0000256" key="21">
    <source>
        <dbReference type="SAM" id="Phobius"/>
    </source>
</evidence>
<accession>A0A1F5YG01</accession>
<evidence type="ECO:0000256" key="10">
    <source>
        <dbReference type="ARBA" id="ARBA00022989"/>
    </source>
</evidence>
<dbReference type="InterPro" id="IPR013437">
    <property type="entry name" value="FtsW"/>
</dbReference>
<dbReference type="PANTHER" id="PTHR30474:SF2">
    <property type="entry name" value="PEPTIDOGLYCAN GLYCOSYLTRANSFERASE FTSW-RELATED"/>
    <property type="match status" value="1"/>
</dbReference>
<comment type="similarity">
    <text evidence="16">Belongs to the SEDS family. FtsW subfamily.</text>
</comment>
<proteinExistence type="inferred from homology"/>
<dbReference type="AlphaFoldDB" id="A0A1F5YG01"/>
<comment type="subcellular location">
    <subcellularLocation>
        <location evidence="1">Cell membrane</location>
        <topology evidence="1">Multi-pass membrane protein</topology>
    </subcellularLocation>
</comment>
<feature type="transmembrane region" description="Helical" evidence="21">
    <location>
        <begin position="116"/>
        <end position="137"/>
    </location>
</feature>
<evidence type="ECO:0000256" key="20">
    <source>
        <dbReference type="ARBA" id="ARBA00049902"/>
    </source>
</evidence>
<feature type="transmembrane region" description="Helical" evidence="21">
    <location>
        <begin position="149"/>
        <end position="165"/>
    </location>
</feature>
<dbReference type="GO" id="GO:0009252">
    <property type="term" value="P:peptidoglycan biosynthetic process"/>
    <property type="evidence" value="ECO:0007669"/>
    <property type="project" value="UniProtKB-KW"/>
</dbReference>
<keyword evidence="7 21" id="KW-0812">Transmembrane</keyword>
<dbReference type="EMBL" id="MFIV01000051">
    <property type="protein sequence ID" value="OGF98982.1"/>
    <property type="molecule type" value="Genomic_DNA"/>
</dbReference>
<keyword evidence="10 21" id="KW-1133">Transmembrane helix</keyword>
<keyword evidence="12" id="KW-0131">Cell cycle</keyword>
<dbReference type="GO" id="GO:0008955">
    <property type="term" value="F:peptidoglycan glycosyltransferase activity"/>
    <property type="evidence" value="ECO:0007669"/>
    <property type="project" value="UniProtKB-EC"/>
</dbReference>
<sequence>MAVKEKDVSVYGFQLSLVSLLMAVAGIIMVLDATSISARAEHLSTFAYLGKQSLRVVLGIVVMFIASRIDYHRMRPISFIALLVTAVFLVLCLVPGTRSIAPLIGGARRWIHLGGISFQPSELARFFLICWTAGYLVRKKEQILDFRNGVLPLVVFSGIFFLLVVRQPDFSSAAIILALVFLTGLLGGIRIRHLMLLGLLALPFITYKCVMQVGYRNERWNSFIEGDADKSGTGYQGYQSRLALGSGGAAGVGLGQSRQKYSFLPAAHTDFIFAIIGEELGFLGATLVLITFCYFCYLGVKIAKGAPDYYGFLLASGLTLMIFASAILNVAVVSGLAPTTGLPLPFFSFGGTNLVITFWAVGILNNISRWKPVAENG</sequence>
<dbReference type="InterPro" id="IPR001182">
    <property type="entry name" value="FtsW/RodA"/>
</dbReference>
<keyword evidence="3" id="KW-1003">Cell membrane</keyword>
<dbReference type="NCBIfam" id="TIGR02614">
    <property type="entry name" value="ftsW"/>
    <property type="match status" value="1"/>
</dbReference>
<keyword evidence="5" id="KW-0328">Glycosyltransferase</keyword>
<evidence type="ECO:0000256" key="16">
    <source>
        <dbReference type="ARBA" id="ARBA00038053"/>
    </source>
</evidence>
<dbReference type="Proteomes" id="UP000176992">
    <property type="component" value="Unassembled WGS sequence"/>
</dbReference>
<reference evidence="22 23" key="1">
    <citation type="journal article" date="2016" name="Nat. Commun.">
        <title>Thousands of microbial genomes shed light on interconnected biogeochemical processes in an aquifer system.</title>
        <authorList>
            <person name="Anantharaman K."/>
            <person name="Brown C.T."/>
            <person name="Hug L.A."/>
            <person name="Sharon I."/>
            <person name="Castelle C.J."/>
            <person name="Probst A.J."/>
            <person name="Thomas B.C."/>
            <person name="Singh A."/>
            <person name="Wilkins M.J."/>
            <person name="Karaoz U."/>
            <person name="Brodie E.L."/>
            <person name="Williams K.H."/>
            <person name="Hubbard S.S."/>
            <person name="Banfield J.F."/>
        </authorList>
    </citation>
    <scope>NUCLEOTIDE SEQUENCE [LARGE SCALE GENOMIC DNA]</scope>
</reference>
<feature type="transmembrane region" description="Helical" evidence="21">
    <location>
        <begin position="344"/>
        <end position="364"/>
    </location>
</feature>
<feature type="transmembrane region" description="Helical" evidence="21">
    <location>
        <begin position="171"/>
        <end position="189"/>
    </location>
</feature>
<gene>
    <name evidence="22" type="ORF">A2Z86_08635</name>
</gene>
<keyword evidence="6" id="KW-0808">Transferase</keyword>
<comment type="pathway">
    <text evidence="2">Cell wall biogenesis; peptidoglycan biosynthesis.</text>
</comment>
<evidence type="ECO:0000256" key="7">
    <source>
        <dbReference type="ARBA" id="ARBA00022692"/>
    </source>
</evidence>
<dbReference type="GO" id="GO:0005886">
    <property type="term" value="C:plasma membrane"/>
    <property type="evidence" value="ECO:0007669"/>
    <property type="project" value="UniProtKB-SubCell"/>
</dbReference>
<evidence type="ECO:0000256" key="6">
    <source>
        <dbReference type="ARBA" id="ARBA00022679"/>
    </source>
</evidence>
<evidence type="ECO:0000256" key="1">
    <source>
        <dbReference type="ARBA" id="ARBA00004651"/>
    </source>
</evidence>
<dbReference type="PANTHER" id="PTHR30474">
    <property type="entry name" value="CELL CYCLE PROTEIN"/>
    <property type="match status" value="1"/>
</dbReference>
<evidence type="ECO:0000256" key="15">
    <source>
        <dbReference type="ARBA" id="ARBA00033270"/>
    </source>
</evidence>
<feature type="transmembrane region" description="Helical" evidence="21">
    <location>
        <begin position="12"/>
        <end position="31"/>
    </location>
</feature>
<feature type="transmembrane region" description="Helical" evidence="21">
    <location>
        <begin position="271"/>
        <end position="297"/>
    </location>
</feature>
<comment type="caution">
    <text evidence="22">The sequence shown here is derived from an EMBL/GenBank/DDBJ whole genome shotgun (WGS) entry which is preliminary data.</text>
</comment>
<evidence type="ECO:0000256" key="17">
    <source>
        <dbReference type="ARBA" id="ARBA00041185"/>
    </source>
</evidence>
<organism evidence="22 23">
    <name type="scientific">Candidatus Glassbacteria bacterium GWA2_58_10</name>
    <dbReference type="NCBI Taxonomy" id="1817865"/>
    <lineage>
        <taxon>Bacteria</taxon>
        <taxon>Candidatus Glassiibacteriota</taxon>
    </lineage>
</organism>
<dbReference type="GO" id="GO:0071555">
    <property type="term" value="P:cell wall organization"/>
    <property type="evidence" value="ECO:0007669"/>
    <property type="project" value="UniProtKB-KW"/>
</dbReference>
<keyword evidence="8" id="KW-0133">Cell shape</keyword>
<evidence type="ECO:0000256" key="4">
    <source>
        <dbReference type="ARBA" id="ARBA00022618"/>
    </source>
</evidence>
<keyword evidence="4 22" id="KW-0132">Cell division</keyword>